<accession>A0A9P6E3K5</accession>
<protein>
    <submittedName>
        <fullName evidence="2">DNA glycosylase</fullName>
    </submittedName>
</protein>
<dbReference type="Proteomes" id="UP000807306">
    <property type="component" value="Unassembled WGS sequence"/>
</dbReference>
<dbReference type="SUPFAM" id="SSF48150">
    <property type="entry name" value="DNA-glycosylase"/>
    <property type="match status" value="1"/>
</dbReference>
<dbReference type="InterPro" id="IPR003265">
    <property type="entry name" value="HhH-GPD_domain"/>
</dbReference>
<feature type="domain" description="HhH-GPD" evidence="1">
    <location>
        <begin position="99"/>
        <end position="264"/>
    </location>
</feature>
<dbReference type="InterPro" id="IPR023170">
    <property type="entry name" value="HhH_base_excis_C"/>
</dbReference>
<dbReference type="EMBL" id="MU157976">
    <property type="protein sequence ID" value="KAF9521894.1"/>
    <property type="molecule type" value="Genomic_DNA"/>
</dbReference>
<evidence type="ECO:0000259" key="1">
    <source>
        <dbReference type="SMART" id="SM00478"/>
    </source>
</evidence>
<organism evidence="2 3">
    <name type="scientific">Crepidotus variabilis</name>
    <dbReference type="NCBI Taxonomy" id="179855"/>
    <lineage>
        <taxon>Eukaryota</taxon>
        <taxon>Fungi</taxon>
        <taxon>Dikarya</taxon>
        <taxon>Basidiomycota</taxon>
        <taxon>Agaricomycotina</taxon>
        <taxon>Agaricomycetes</taxon>
        <taxon>Agaricomycetidae</taxon>
        <taxon>Agaricales</taxon>
        <taxon>Agaricineae</taxon>
        <taxon>Crepidotaceae</taxon>
        <taxon>Crepidotus</taxon>
    </lineage>
</organism>
<proteinExistence type="predicted"/>
<evidence type="ECO:0000313" key="3">
    <source>
        <dbReference type="Proteomes" id="UP000807306"/>
    </source>
</evidence>
<dbReference type="GO" id="GO:0000702">
    <property type="term" value="F:oxidized base lesion DNA N-glycosylase activity"/>
    <property type="evidence" value="ECO:0007669"/>
    <property type="project" value="UniProtKB-ARBA"/>
</dbReference>
<dbReference type="Pfam" id="PF00730">
    <property type="entry name" value="HhH-GPD"/>
    <property type="match status" value="1"/>
</dbReference>
<dbReference type="GO" id="GO:0006285">
    <property type="term" value="P:base-excision repair, AP site formation"/>
    <property type="evidence" value="ECO:0007669"/>
    <property type="project" value="UniProtKB-ARBA"/>
</dbReference>
<sequence>MLKRRRSSLDSAKSLSVIPELKTQKLVVTNSLATKKQKLQADYSTTSPFPNFAHPTATETQEVYDLLCKHHAGGSQVKRASGSSKRTPNVIESLISTILSQNTTASNSTRAKAGLDAAFGRNDYASIVEAPVDRVAASIRCGGLANKKAVTIQKLLNSIKARHGDYSLQHLAASGEGKKMDDEAIMKELVSYDGVGPKTASCVLLFCLGRDSFAVDTHVFRLSKLLGWVPAGADRVLTQAHLDLRVPNDLKYGLHVLFIRHGRACRGCKSSSSIEKCILKDYLHQLSC</sequence>
<dbReference type="InterPro" id="IPR011257">
    <property type="entry name" value="DNA_glycosylase"/>
</dbReference>
<dbReference type="AlphaFoldDB" id="A0A9P6E3K5"/>
<comment type="caution">
    <text evidence="2">The sequence shown here is derived from an EMBL/GenBank/DDBJ whole genome shotgun (WGS) entry which is preliminary data.</text>
</comment>
<dbReference type="CDD" id="cd00056">
    <property type="entry name" value="ENDO3c"/>
    <property type="match status" value="1"/>
</dbReference>
<gene>
    <name evidence="2" type="ORF">CPB83DRAFT_865140</name>
</gene>
<dbReference type="SMART" id="SM00478">
    <property type="entry name" value="ENDO3c"/>
    <property type="match status" value="1"/>
</dbReference>
<dbReference type="Gene3D" id="1.10.340.30">
    <property type="entry name" value="Hypothetical protein, domain 2"/>
    <property type="match status" value="1"/>
</dbReference>
<dbReference type="OrthoDB" id="5607at2759"/>
<dbReference type="PANTHER" id="PTHR47203:SF1">
    <property type="entry name" value="HYPOTHETICAL BASE EXCISION DNA REPAIR PROTEIN (EUROFUNG)"/>
    <property type="match status" value="1"/>
</dbReference>
<dbReference type="PANTHER" id="PTHR47203">
    <property type="match status" value="1"/>
</dbReference>
<keyword evidence="3" id="KW-1185">Reference proteome</keyword>
<name>A0A9P6E3K5_9AGAR</name>
<dbReference type="Gene3D" id="1.10.1670.10">
    <property type="entry name" value="Helix-hairpin-Helix base-excision DNA repair enzymes (C-terminal)"/>
    <property type="match status" value="1"/>
</dbReference>
<reference evidence="2" key="1">
    <citation type="submission" date="2020-11" db="EMBL/GenBank/DDBJ databases">
        <authorList>
            <consortium name="DOE Joint Genome Institute"/>
            <person name="Ahrendt S."/>
            <person name="Riley R."/>
            <person name="Andreopoulos W."/>
            <person name="Labutti K."/>
            <person name="Pangilinan J."/>
            <person name="Ruiz-Duenas F.J."/>
            <person name="Barrasa J.M."/>
            <person name="Sanchez-Garcia M."/>
            <person name="Camarero S."/>
            <person name="Miyauchi S."/>
            <person name="Serrano A."/>
            <person name="Linde D."/>
            <person name="Babiker R."/>
            <person name="Drula E."/>
            <person name="Ayuso-Fernandez I."/>
            <person name="Pacheco R."/>
            <person name="Padilla G."/>
            <person name="Ferreira P."/>
            <person name="Barriuso J."/>
            <person name="Kellner H."/>
            <person name="Castanera R."/>
            <person name="Alfaro M."/>
            <person name="Ramirez L."/>
            <person name="Pisabarro A.G."/>
            <person name="Kuo A."/>
            <person name="Tritt A."/>
            <person name="Lipzen A."/>
            <person name="He G."/>
            <person name="Yan M."/>
            <person name="Ng V."/>
            <person name="Cullen D."/>
            <person name="Martin F."/>
            <person name="Rosso M.-N."/>
            <person name="Henrissat B."/>
            <person name="Hibbett D."/>
            <person name="Martinez A.T."/>
            <person name="Grigoriev I.V."/>
        </authorList>
    </citation>
    <scope>NUCLEOTIDE SEQUENCE</scope>
    <source>
        <strain evidence="2">CBS 506.95</strain>
    </source>
</reference>
<evidence type="ECO:0000313" key="2">
    <source>
        <dbReference type="EMBL" id="KAF9521894.1"/>
    </source>
</evidence>